<dbReference type="PANTHER" id="PTHR46386">
    <property type="entry name" value="NUCLEAR BODY PROTEIN SP140"/>
    <property type="match status" value="1"/>
</dbReference>
<dbReference type="SUPFAM" id="SSF57903">
    <property type="entry name" value="FYVE/PHD zinc finger"/>
    <property type="match status" value="1"/>
</dbReference>
<proteinExistence type="predicted"/>
<dbReference type="Pfam" id="PF00628">
    <property type="entry name" value="PHD"/>
    <property type="match status" value="1"/>
</dbReference>
<feature type="compositionally biased region" description="Basic and acidic residues" evidence="5">
    <location>
        <begin position="166"/>
        <end position="175"/>
    </location>
</feature>
<evidence type="ECO:0000256" key="6">
    <source>
        <dbReference type="SAM" id="SignalP"/>
    </source>
</evidence>
<dbReference type="SMART" id="SM00249">
    <property type="entry name" value="PHD"/>
    <property type="match status" value="1"/>
</dbReference>
<name>A0A8D2QM14_ZOSLA</name>
<dbReference type="InterPro" id="IPR001965">
    <property type="entry name" value="Znf_PHD"/>
</dbReference>
<evidence type="ECO:0000256" key="2">
    <source>
        <dbReference type="ARBA" id="ARBA00022771"/>
    </source>
</evidence>
<dbReference type="AlphaFoldDB" id="A0A8D2QM14"/>
<dbReference type="PANTHER" id="PTHR46386:SF11">
    <property type="entry name" value="AUTOIMMUNE REGULATOR"/>
    <property type="match status" value="1"/>
</dbReference>
<keyword evidence="9" id="KW-1185">Reference proteome</keyword>
<keyword evidence="1" id="KW-0479">Metal-binding</keyword>
<feature type="signal peptide" evidence="6">
    <location>
        <begin position="1"/>
        <end position="22"/>
    </location>
</feature>
<dbReference type="InterPro" id="IPR019786">
    <property type="entry name" value="Zinc_finger_PHD-type_CS"/>
</dbReference>
<evidence type="ECO:0000256" key="3">
    <source>
        <dbReference type="ARBA" id="ARBA00022833"/>
    </source>
</evidence>
<organism evidence="8 9">
    <name type="scientific">Zosterops lateralis melanops</name>
    <dbReference type="NCBI Taxonomy" id="1220523"/>
    <lineage>
        <taxon>Eukaryota</taxon>
        <taxon>Metazoa</taxon>
        <taxon>Chordata</taxon>
        <taxon>Craniata</taxon>
        <taxon>Vertebrata</taxon>
        <taxon>Euteleostomi</taxon>
        <taxon>Archelosauria</taxon>
        <taxon>Archosauria</taxon>
        <taxon>Dinosauria</taxon>
        <taxon>Saurischia</taxon>
        <taxon>Theropoda</taxon>
        <taxon>Coelurosauria</taxon>
        <taxon>Aves</taxon>
        <taxon>Neognathae</taxon>
        <taxon>Neoaves</taxon>
        <taxon>Telluraves</taxon>
        <taxon>Australaves</taxon>
        <taxon>Passeriformes</taxon>
        <taxon>Sylvioidea</taxon>
        <taxon>Zosteropidae</taxon>
        <taxon>Zosterops</taxon>
    </lineage>
</organism>
<sequence>MNTKITHILVPLSLECIHYVSTQTVPPAVTPCFYLKTYQIVHERCWEGKWGVWGEDTPKGTHTRTLLLLSQPQLLGSHSPRAPADEFLDERSRSCGKSKNFGRLLGDHRYERGGRLSDYNLERYSRLRPLRGAFPRELELGRQRRGRRLSPSPTAPAPHRPQGKRKAPEERDKARVAQLAPRHSASPGRETQTAPVPAALQAVAASVQRAVAVAGGEVPVSRGAIEGILIKHVLDPSKYSPATYCPVEFPNSGGERARGMTDLATAMASACEVAVTPWLLAWGQENEDECAACGDGGELICCDGCPRAFHLACLVPPLPYVPSGTWRCGSCVENVTEPGQLLEADLPVERSPEILEEAAQDTQPGGVEGSICSRCGTQIPTPQHCPAPTGDPSTWDGILQWAFQTMARPIAETHGLFA</sequence>
<dbReference type="Ensembl" id="ENSZLMT00000002083.1">
    <property type="protein sequence ID" value="ENSZLMP00000002003.1"/>
    <property type="gene ID" value="ENSZLMG00000001512.1"/>
</dbReference>
<dbReference type="InterPro" id="IPR019787">
    <property type="entry name" value="Znf_PHD-finger"/>
</dbReference>
<evidence type="ECO:0000313" key="8">
    <source>
        <dbReference type="Ensembl" id="ENSZLMP00000002003.1"/>
    </source>
</evidence>
<dbReference type="PROSITE" id="PS01359">
    <property type="entry name" value="ZF_PHD_1"/>
    <property type="match status" value="1"/>
</dbReference>
<evidence type="ECO:0000256" key="5">
    <source>
        <dbReference type="SAM" id="MobiDB-lite"/>
    </source>
</evidence>
<keyword evidence="2 4" id="KW-0863">Zinc-finger</keyword>
<dbReference type="Proteomes" id="UP000694401">
    <property type="component" value="Unassembled WGS sequence"/>
</dbReference>
<dbReference type="PROSITE" id="PS50016">
    <property type="entry name" value="ZF_PHD_2"/>
    <property type="match status" value="1"/>
</dbReference>
<accession>A0A8D2QM14</accession>
<dbReference type="InterPro" id="IPR043563">
    <property type="entry name" value="Sp110/Sp140/Sp140L-like"/>
</dbReference>
<protein>
    <recommendedName>
        <fullName evidence="7">PHD-type domain-containing protein</fullName>
    </recommendedName>
</protein>
<dbReference type="Gene3D" id="3.30.40.10">
    <property type="entry name" value="Zinc/RING finger domain, C3HC4 (zinc finger)"/>
    <property type="match status" value="1"/>
</dbReference>
<dbReference type="GO" id="GO:0008270">
    <property type="term" value="F:zinc ion binding"/>
    <property type="evidence" value="ECO:0007669"/>
    <property type="project" value="UniProtKB-KW"/>
</dbReference>
<dbReference type="InterPro" id="IPR013083">
    <property type="entry name" value="Znf_RING/FYVE/PHD"/>
</dbReference>
<evidence type="ECO:0000259" key="7">
    <source>
        <dbReference type="PROSITE" id="PS50016"/>
    </source>
</evidence>
<dbReference type="CDD" id="cd15539">
    <property type="entry name" value="PHD1_AIRE"/>
    <property type="match status" value="1"/>
</dbReference>
<dbReference type="InterPro" id="IPR011011">
    <property type="entry name" value="Znf_FYVE_PHD"/>
</dbReference>
<keyword evidence="6" id="KW-0732">Signal</keyword>
<reference evidence="8" key="1">
    <citation type="submission" date="2025-08" db="UniProtKB">
        <authorList>
            <consortium name="Ensembl"/>
        </authorList>
    </citation>
    <scope>IDENTIFICATION</scope>
</reference>
<dbReference type="GO" id="GO:0005634">
    <property type="term" value="C:nucleus"/>
    <property type="evidence" value="ECO:0007669"/>
    <property type="project" value="TreeGrafter"/>
</dbReference>
<reference evidence="8" key="2">
    <citation type="submission" date="2025-09" db="UniProtKB">
        <authorList>
            <consortium name="Ensembl"/>
        </authorList>
    </citation>
    <scope>IDENTIFICATION</scope>
</reference>
<evidence type="ECO:0000256" key="4">
    <source>
        <dbReference type="PROSITE-ProRule" id="PRU00146"/>
    </source>
</evidence>
<feature type="region of interest" description="Disordered" evidence="5">
    <location>
        <begin position="135"/>
        <end position="196"/>
    </location>
</feature>
<feature type="chain" id="PRO_5034607695" description="PHD-type domain-containing protein" evidence="6">
    <location>
        <begin position="23"/>
        <end position="418"/>
    </location>
</feature>
<dbReference type="GO" id="GO:0000981">
    <property type="term" value="F:DNA-binding transcription factor activity, RNA polymerase II-specific"/>
    <property type="evidence" value="ECO:0007669"/>
    <property type="project" value="TreeGrafter"/>
</dbReference>
<feature type="domain" description="PHD-type" evidence="7">
    <location>
        <begin position="287"/>
        <end position="334"/>
    </location>
</feature>
<evidence type="ECO:0000256" key="1">
    <source>
        <dbReference type="ARBA" id="ARBA00022723"/>
    </source>
</evidence>
<keyword evidence="3" id="KW-0862">Zinc</keyword>
<evidence type="ECO:0000313" key="9">
    <source>
        <dbReference type="Proteomes" id="UP000694401"/>
    </source>
</evidence>